<accession>A0A8J4U4G8</accession>
<keyword evidence="3" id="KW-1185">Reference proteome</keyword>
<name>A0A8J4U4G8_CLAMG</name>
<feature type="compositionally biased region" description="Basic residues" evidence="1">
    <location>
        <begin position="57"/>
        <end position="66"/>
    </location>
</feature>
<dbReference type="AlphaFoldDB" id="A0A8J4U4G8"/>
<dbReference type="GO" id="GO:0005524">
    <property type="term" value="F:ATP binding"/>
    <property type="evidence" value="ECO:0007669"/>
    <property type="project" value="UniProtKB-KW"/>
</dbReference>
<dbReference type="Proteomes" id="UP000727407">
    <property type="component" value="Unassembled WGS sequence"/>
</dbReference>
<comment type="caution">
    <text evidence="2">The sequence shown here is derived from an EMBL/GenBank/DDBJ whole genome shotgun (WGS) entry which is preliminary data.</text>
</comment>
<feature type="non-terminal residue" evidence="2">
    <location>
        <position position="1"/>
    </location>
</feature>
<sequence>VREPATEGEKGTGFTIEAPVSTQGKLPECWKSQGLLPWPPQWMAGKGQLGISANRGVKPHYRPHKQKPGETTLPL</sequence>
<keyword evidence="2" id="KW-0067">ATP-binding</keyword>
<gene>
    <name evidence="2" type="primary">modC</name>
    <name evidence="2" type="ORF">DAT39_019715</name>
</gene>
<evidence type="ECO:0000256" key="1">
    <source>
        <dbReference type="SAM" id="MobiDB-lite"/>
    </source>
</evidence>
<reference evidence="2" key="1">
    <citation type="submission" date="2020-07" db="EMBL/GenBank/DDBJ databases">
        <title>Clarias magur genome sequencing, assembly and annotation.</title>
        <authorList>
            <person name="Kushwaha B."/>
            <person name="Kumar R."/>
            <person name="Das P."/>
            <person name="Joshi C.G."/>
            <person name="Kumar D."/>
            <person name="Nagpure N.S."/>
            <person name="Pandey M."/>
            <person name="Agarwal S."/>
            <person name="Srivastava S."/>
            <person name="Singh M."/>
            <person name="Sahoo L."/>
            <person name="Jayasankar P."/>
            <person name="Meher P.K."/>
            <person name="Koringa P.G."/>
            <person name="Iquebal M.A."/>
            <person name="Das S.P."/>
            <person name="Bit A."/>
            <person name="Patnaik S."/>
            <person name="Patel N."/>
            <person name="Shah T.M."/>
            <person name="Hinsu A."/>
            <person name="Jena J.K."/>
        </authorList>
    </citation>
    <scope>NUCLEOTIDE SEQUENCE</scope>
    <source>
        <strain evidence="2">CIFAMagur01</strain>
        <tissue evidence="2">Testis</tissue>
    </source>
</reference>
<keyword evidence="2" id="KW-0547">Nucleotide-binding</keyword>
<evidence type="ECO:0000313" key="3">
    <source>
        <dbReference type="Proteomes" id="UP000727407"/>
    </source>
</evidence>
<organism evidence="2 3">
    <name type="scientific">Clarias magur</name>
    <name type="common">Asian catfish</name>
    <name type="synonym">Macropteronotus magur</name>
    <dbReference type="NCBI Taxonomy" id="1594786"/>
    <lineage>
        <taxon>Eukaryota</taxon>
        <taxon>Metazoa</taxon>
        <taxon>Chordata</taxon>
        <taxon>Craniata</taxon>
        <taxon>Vertebrata</taxon>
        <taxon>Euteleostomi</taxon>
        <taxon>Actinopterygii</taxon>
        <taxon>Neopterygii</taxon>
        <taxon>Teleostei</taxon>
        <taxon>Ostariophysi</taxon>
        <taxon>Siluriformes</taxon>
        <taxon>Clariidae</taxon>
        <taxon>Clarias</taxon>
    </lineage>
</organism>
<protein>
    <submittedName>
        <fullName evidence="2">Molybdenum import ATP-binding protein ModC</fullName>
    </submittedName>
</protein>
<dbReference type="EMBL" id="QNUK01000670">
    <property type="protein sequence ID" value="KAF5890585.1"/>
    <property type="molecule type" value="Genomic_DNA"/>
</dbReference>
<evidence type="ECO:0000313" key="2">
    <source>
        <dbReference type="EMBL" id="KAF5890585.1"/>
    </source>
</evidence>
<proteinExistence type="predicted"/>
<feature type="region of interest" description="Disordered" evidence="1">
    <location>
        <begin position="53"/>
        <end position="75"/>
    </location>
</feature>